<evidence type="ECO:0000313" key="1">
    <source>
        <dbReference type="EMBL" id="CAB4757814.1"/>
    </source>
</evidence>
<protein>
    <submittedName>
        <fullName evidence="1">Unannotated protein</fullName>
    </submittedName>
</protein>
<proteinExistence type="predicted"/>
<reference evidence="1" key="1">
    <citation type="submission" date="2020-05" db="EMBL/GenBank/DDBJ databases">
        <authorList>
            <person name="Chiriac C."/>
            <person name="Salcher M."/>
            <person name="Ghai R."/>
            <person name="Kavagutti S V."/>
        </authorList>
    </citation>
    <scope>NUCLEOTIDE SEQUENCE</scope>
</reference>
<sequence length="93" mass="10767">MSFTPSWRSFTCRMNVFTPPPWAWMFCSMSMTAWFAPPCSGPNRALMPAETEAKRFAWEEPTSRTVEVEQFCSWSACRRSSWLSAFEMIGFTS</sequence>
<dbReference type="EMBL" id="CAEZYW010000314">
    <property type="protein sequence ID" value="CAB4757814.1"/>
    <property type="molecule type" value="Genomic_DNA"/>
</dbReference>
<dbReference type="AlphaFoldDB" id="A0A6J6UFB9"/>
<name>A0A6J6UFB9_9ZZZZ</name>
<accession>A0A6J6UFB9</accession>
<organism evidence="1">
    <name type="scientific">freshwater metagenome</name>
    <dbReference type="NCBI Taxonomy" id="449393"/>
    <lineage>
        <taxon>unclassified sequences</taxon>
        <taxon>metagenomes</taxon>
        <taxon>ecological metagenomes</taxon>
    </lineage>
</organism>
<gene>
    <name evidence="1" type="ORF">UFOPK2786_01663</name>
</gene>